<organism evidence="1 2">
    <name type="scientific">Salimicrobium flavidum</name>
    <dbReference type="NCBI Taxonomy" id="570947"/>
    <lineage>
        <taxon>Bacteria</taxon>
        <taxon>Bacillati</taxon>
        <taxon>Bacillota</taxon>
        <taxon>Bacilli</taxon>
        <taxon>Bacillales</taxon>
        <taxon>Bacillaceae</taxon>
        <taxon>Salimicrobium</taxon>
    </lineage>
</organism>
<dbReference type="AlphaFoldDB" id="A0A1N7IUP3"/>
<dbReference type="EMBL" id="FTOC01000002">
    <property type="protein sequence ID" value="SIS40829.1"/>
    <property type="molecule type" value="Genomic_DNA"/>
</dbReference>
<accession>A0A1N7IUP3</accession>
<reference evidence="2" key="1">
    <citation type="submission" date="2017-01" db="EMBL/GenBank/DDBJ databases">
        <authorList>
            <person name="Varghese N."/>
            <person name="Submissions S."/>
        </authorList>
    </citation>
    <scope>NUCLEOTIDE SEQUENCE [LARGE SCALE GENOMIC DNA]</scope>
    <source>
        <strain evidence="2">DSM 23127</strain>
    </source>
</reference>
<dbReference type="NCBIfam" id="NF040878">
    <property type="entry name" value="SE1561_fam"/>
    <property type="match status" value="1"/>
</dbReference>
<proteinExistence type="predicted"/>
<evidence type="ECO:0000313" key="2">
    <source>
        <dbReference type="Proteomes" id="UP000187608"/>
    </source>
</evidence>
<keyword evidence="2" id="KW-1185">Reference proteome</keyword>
<dbReference type="OrthoDB" id="2990422at2"/>
<sequence>MGQALQGKEEQFSYIKNRVSMLNDVVQSVETPVDQEELEQVEHMIQSLNRKVIRFQEDREEEA</sequence>
<protein>
    <submittedName>
        <fullName evidence="1">Uncharacterized protein</fullName>
    </submittedName>
</protein>
<dbReference type="Proteomes" id="UP000187608">
    <property type="component" value="Unassembled WGS sequence"/>
</dbReference>
<name>A0A1N7IUP3_9BACI</name>
<dbReference type="STRING" id="570947.SAMN05421687_102261"/>
<evidence type="ECO:0000313" key="1">
    <source>
        <dbReference type="EMBL" id="SIS40829.1"/>
    </source>
</evidence>
<dbReference type="RefSeq" id="WP_076557170.1">
    <property type="nucleotide sequence ID" value="NZ_FTOC01000002.1"/>
</dbReference>
<dbReference type="InterPro" id="IPR047670">
    <property type="entry name" value="YfjT-like"/>
</dbReference>
<gene>
    <name evidence="1" type="ORF">SAMN05421687_102261</name>
</gene>